<accession>A0AAW0IGI7</accession>
<organism evidence="6 7">
    <name type="scientific">Myodes glareolus</name>
    <name type="common">Bank vole</name>
    <name type="synonym">Clethrionomys glareolus</name>
    <dbReference type="NCBI Taxonomy" id="447135"/>
    <lineage>
        <taxon>Eukaryota</taxon>
        <taxon>Metazoa</taxon>
        <taxon>Chordata</taxon>
        <taxon>Craniata</taxon>
        <taxon>Vertebrata</taxon>
        <taxon>Euteleostomi</taxon>
        <taxon>Mammalia</taxon>
        <taxon>Eutheria</taxon>
        <taxon>Euarchontoglires</taxon>
        <taxon>Glires</taxon>
        <taxon>Rodentia</taxon>
        <taxon>Myomorpha</taxon>
        <taxon>Muroidea</taxon>
        <taxon>Cricetidae</taxon>
        <taxon>Arvicolinae</taxon>
        <taxon>Myodes</taxon>
    </lineage>
</organism>
<comment type="subcellular location">
    <subcellularLocation>
        <location evidence="1">Nucleus</location>
    </subcellularLocation>
</comment>
<gene>
    <name evidence="6" type="ORF">U0070_007951</name>
</gene>
<dbReference type="GO" id="GO:0043153">
    <property type="term" value="P:entrainment of circadian clock by photoperiod"/>
    <property type="evidence" value="ECO:0007669"/>
    <property type="project" value="TreeGrafter"/>
</dbReference>
<dbReference type="Gene3D" id="3.30.450.20">
    <property type="entry name" value="PAS domain"/>
    <property type="match status" value="1"/>
</dbReference>
<comment type="caution">
    <text evidence="6">The sequence shown here is derived from an EMBL/GenBank/DDBJ whole genome shotgun (WGS) entry which is preliminary data.</text>
</comment>
<reference evidence="6 7" key="1">
    <citation type="journal article" date="2023" name="bioRxiv">
        <title>Conserved and derived expression patterns and positive selection on dental genes reveal complex evolutionary context of ever-growing rodent molars.</title>
        <authorList>
            <person name="Calamari Z.T."/>
            <person name="Song A."/>
            <person name="Cohen E."/>
            <person name="Akter M."/>
            <person name="Roy R.D."/>
            <person name="Hallikas O."/>
            <person name="Christensen M.M."/>
            <person name="Li P."/>
            <person name="Marangoni P."/>
            <person name="Jernvall J."/>
            <person name="Klein O.D."/>
        </authorList>
    </citation>
    <scope>NUCLEOTIDE SEQUENCE [LARGE SCALE GENOMIC DNA]</scope>
    <source>
        <strain evidence="6">V071</strain>
    </source>
</reference>
<evidence type="ECO:0000259" key="4">
    <source>
        <dbReference type="Pfam" id="PF21353"/>
    </source>
</evidence>
<evidence type="ECO:0000259" key="5">
    <source>
        <dbReference type="Pfam" id="PF23170"/>
    </source>
</evidence>
<dbReference type="Pfam" id="PF23170">
    <property type="entry name" value="bHLH_PER"/>
    <property type="match status" value="1"/>
</dbReference>
<evidence type="ECO:0000256" key="3">
    <source>
        <dbReference type="SAM" id="MobiDB-lite"/>
    </source>
</evidence>
<dbReference type="EMBL" id="JBBHLL010000136">
    <property type="protein sequence ID" value="KAK7813382.1"/>
    <property type="molecule type" value="Genomic_DNA"/>
</dbReference>
<feature type="compositionally biased region" description="Polar residues" evidence="3">
    <location>
        <begin position="48"/>
        <end position="63"/>
    </location>
</feature>
<dbReference type="Pfam" id="PF21353">
    <property type="entry name" value="Per3-like_PAS-A"/>
    <property type="match status" value="1"/>
</dbReference>
<evidence type="ECO:0000256" key="2">
    <source>
        <dbReference type="ARBA" id="ARBA00023242"/>
    </source>
</evidence>
<dbReference type="InterPro" id="IPR050760">
    <property type="entry name" value="Period_circadian_regulator"/>
</dbReference>
<dbReference type="InterPro" id="IPR057310">
    <property type="entry name" value="PER1-3_bHLH"/>
</dbReference>
<dbReference type="GO" id="GO:0000122">
    <property type="term" value="P:negative regulation of transcription by RNA polymerase II"/>
    <property type="evidence" value="ECO:0007669"/>
    <property type="project" value="TreeGrafter"/>
</dbReference>
<dbReference type="AlphaFoldDB" id="A0AAW0IGI7"/>
<feature type="domain" description="Period circadian protein homolog PER 1-3 bHLH-like" evidence="5">
    <location>
        <begin position="111"/>
        <end position="159"/>
    </location>
</feature>
<proteinExistence type="predicted"/>
<name>A0AAW0IGI7_MYOGA</name>
<feature type="domain" description="Period circadian protein homolog 1-3 PAS-A" evidence="4">
    <location>
        <begin position="235"/>
        <end position="300"/>
    </location>
</feature>
<dbReference type="PANTHER" id="PTHR11269">
    <property type="entry name" value="PERIOD CIRCADIAN PROTEIN"/>
    <property type="match status" value="1"/>
</dbReference>
<feature type="compositionally biased region" description="Polar residues" evidence="3">
    <location>
        <begin position="98"/>
        <end position="109"/>
    </location>
</feature>
<evidence type="ECO:0000256" key="1">
    <source>
        <dbReference type="ARBA" id="ARBA00004123"/>
    </source>
</evidence>
<evidence type="ECO:0000313" key="6">
    <source>
        <dbReference type="EMBL" id="KAK7813382.1"/>
    </source>
</evidence>
<evidence type="ECO:0008006" key="8">
    <source>
        <dbReference type="Google" id="ProtNLM"/>
    </source>
</evidence>
<sequence>MLPLHPDMNGYVNFSPGPTSPTKEPGEPQPSQVALQEDVDMSSGSSGNEANENCSTGRDSQGSDCDDNGKELRMLMEPSSTHPSPDAFRLMMTEPEHNPSTSGCSSEQSAKADAHKELIRTLRELKVHLPADKKAKGKASTLATLKYALRSVKQVKANDGGGCRWLVVDFTYMEVPKRATEAQSGTGAAAVVLTNEEYYQLLMSSESQPCSVNVPSYTMEQVEGITSEYIVKNADMFAAAVSLVSGKVLYISNQVASIFHCKKDAFSDAKFVEFLAPHDVSVFHSYTTPYKLPPWSVCSGLGEILAAVPRSL</sequence>
<keyword evidence="2" id="KW-0539">Nucleus</keyword>
<dbReference type="GO" id="GO:0005634">
    <property type="term" value="C:nucleus"/>
    <property type="evidence" value="ECO:0007669"/>
    <property type="project" value="UniProtKB-SubCell"/>
</dbReference>
<dbReference type="GO" id="GO:0005737">
    <property type="term" value="C:cytoplasm"/>
    <property type="evidence" value="ECO:0007669"/>
    <property type="project" value="TreeGrafter"/>
</dbReference>
<dbReference type="GO" id="GO:0032922">
    <property type="term" value="P:circadian regulation of gene expression"/>
    <property type="evidence" value="ECO:0007669"/>
    <property type="project" value="TreeGrafter"/>
</dbReference>
<dbReference type="Proteomes" id="UP001488838">
    <property type="component" value="Unassembled WGS sequence"/>
</dbReference>
<evidence type="ECO:0000313" key="7">
    <source>
        <dbReference type="Proteomes" id="UP001488838"/>
    </source>
</evidence>
<protein>
    <recommendedName>
        <fullName evidence="8">Period 2</fullName>
    </recommendedName>
</protein>
<keyword evidence="7" id="KW-1185">Reference proteome</keyword>
<dbReference type="GO" id="GO:0001222">
    <property type="term" value="F:transcription corepressor binding"/>
    <property type="evidence" value="ECO:0007669"/>
    <property type="project" value="TreeGrafter"/>
</dbReference>
<feature type="region of interest" description="Disordered" evidence="3">
    <location>
        <begin position="1"/>
        <end position="111"/>
    </location>
</feature>
<dbReference type="PANTHER" id="PTHR11269:SF9">
    <property type="entry name" value="PERIOD CIRCADIAN PROTEIN HOMOLOG 2"/>
    <property type="match status" value="1"/>
</dbReference>
<dbReference type="GO" id="GO:0000976">
    <property type="term" value="F:transcription cis-regulatory region binding"/>
    <property type="evidence" value="ECO:0007669"/>
    <property type="project" value="TreeGrafter"/>
</dbReference>
<dbReference type="InterPro" id="IPR048814">
    <property type="entry name" value="Per1-3_PAS-A"/>
</dbReference>